<protein>
    <recommendedName>
        <fullName evidence="6">SH3 domain-binding glutamic acid-rich protein homolog</fullName>
    </recommendedName>
</protein>
<name>A0A1Y1K4D0_PHOPY</name>
<proteinExistence type="inferred from homology"/>
<reference evidence="4 5" key="2">
    <citation type="journal article" date="2018" name="Elife">
        <title>Firefly genomes illuminate parallel origins of bioluminescence in beetles.</title>
        <authorList>
            <person name="Fallon T.R."/>
            <person name="Lower S.E."/>
            <person name="Chang C.H."/>
            <person name="Bessho-Uehara M."/>
            <person name="Martin G.J."/>
            <person name="Bewick A.J."/>
            <person name="Behringer M."/>
            <person name="Debat H.J."/>
            <person name="Wong I."/>
            <person name="Day J.C."/>
            <person name="Suvorov A."/>
            <person name="Silva C.J."/>
            <person name="Stanger-Hall K.F."/>
            <person name="Hall D.W."/>
            <person name="Schmitz R.J."/>
            <person name="Nelson D.R."/>
            <person name="Lewis S.M."/>
            <person name="Shigenobu S."/>
            <person name="Bybee S.M."/>
            <person name="Larracuente A.M."/>
            <person name="Oba Y."/>
            <person name="Weng J.K."/>
        </authorList>
    </citation>
    <scope>NUCLEOTIDE SEQUENCE [LARGE SCALE GENOMIC DNA]</scope>
    <source>
        <strain evidence="4">1611_PpyrPB1</strain>
        <tissue evidence="4">Whole body</tissue>
    </source>
</reference>
<dbReference type="Pfam" id="PF04908">
    <property type="entry name" value="SH3BGR"/>
    <property type="match status" value="1"/>
</dbReference>
<evidence type="ECO:0008006" key="6">
    <source>
        <dbReference type="Google" id="ProtNLM"/>
    </source>
</evidence>
<feature type="compositionally biased region" description="Basic and acidic residues" evidence="2">
    <location>
        <begin position="125"/>
        <end position="154"/>
    </location>
</feature>
<reference evidence="3" key="1">
    <citation type="journal article" date="2016" name="Sci. Rep.">
        <title>Molecular characterization of firefly nuptial gifts: a multi-omics approach sheds light on postcopulatory sexual selection.</title>
        <authorList>
            <person name="Al-Wathiqui N."/>
            <person name="Fallon T.R."/>
            <person name="South A."/>
            <person name="Weng J.K."/>
            <person name="Lewis S.M."/>
        </authorList>
    </citation>
    <scope>NUCLEOTIDE SEQUENCE</scope>
</reference>
<evidence type="ECO:0000256" key="1">
    <source>
        <dbReference type="ARBA" id="ARBA00007764"/>
    </source>
</evidence>
<dbReference type="InterPro" id="IPR006993">
    <property type="entry name" value="Glut_rich_SH3-bd"/>
</dbReference>
<dbReference type="AlphaFoldDB" id="A0A1Y1K4D0"/>
<sequence length="260" mass="29592">MGIKIYISGISGNKEVKKRQQRVLMILDSKNIKYEVVDIAEPGNEDPKEFMQNNAKSFGATIGDANPRHPLPPQIFNDEDYCGDYDQFDLSNEIDEIEKFLKLPSVHTDKTIESHAEIKLGNGEITHDPKDTPKEATEEQKSEEPKAEEVKTEDVPVEDNVDEHNSSEAAQGEVNEKNEKESEENKKEVEKNEEPEKNKEEPEVNKEETEKNKEEPEENEEVEKIKEEPEKHEVDNAKVESESKEKSEDGNELSETAAEA</sequence>
<organism evidence="3">
    <name type="scientific">Photinus pyralis</name>
    <name type="common">Common eastern firefly</name>
    <name type="synonym">Lampyris pyralis</name>
    <dbReference type="NCBI Taxonomy" id="7054"/>
    <lineage>
        <taxon>Eukaryota</taxon>
        <taxon>Metazoa</taxon>
        <taxon>Ecdysozoa</taxon>
        <taxon>Arthropoda</taxon>
        <taxon>Hexapoda</taxon>
        <taxon>Insecta</taxon>
        <taxon>Pterygota</taxon>
        <taxon>Neoptera</taxon>
        <taxon>Endopterygota</taxon>
        <taxon>Coleoptera</taxon>
        <taxon>Polyphaga</taxon>
        <taxon>Elateriformia</taxon>
        <taxon>Elateroidea</taxon>
        <taxon>Lampyridae</taxon>
        <taxon>Lampyrinae</taxon>
        <taxon>Photinus</taxon>
    </lineage>
</organism>
<dbReference type="InterPro" id="IPR036249">
    <property type="entry name" value="Thioredoxin-like_sf"/>
</dbReference>
<dbReference type="InterPro" id="IPR051033">
    <property type="entry name" value="SH3BGR"/>
</dbReference>
<dbReference type="CDD" id="cd03030">
    <property type="entry name" value="GRX_SH3BGR"/>
    <property type="match status" value="1"/>
</dbReference>
<dbReference type="InParanoid" id="A0A1Y1K4D0"/>
<dbReference type="EMBL" id="VVIM01000006">
    <property type="protein sequence ID" value="KAB0798461.1"/>
    <property type="molecule type" value="Genomic_DNA"/>
</dbReference>
<keyword evidence="5" id="KW-1185">Reference proteome</keyword>
<evidence type="ECO:0000313" key="5">
    <source>
        <dbReference type="Proteomes" id="UP000327044"/>
    </source>
</evidence>
<feature type="region of interest" description="Disordered" evidence="2">
    <location>
        <begin position="117"/>
        <end position="260"/>
    </location>
</feature>
<accession>A0A1Y1K4D0</accession>
<dbReference type="EMBL" id="GEZM01093091">
    <property type="protein sequence ID" value="JAV56349.1"/>
    <property type="molecule type" value="Transcribed_RNA"/>
</dbReference>
<evidence type="ECO:0000313" key="4">
    <source>
        <dbReference type="EMBL" id="KAB0798461.1"/>
    </source>
</evidence>
<dbReference type="PANTHER" id="PTHR12232">
    <property type="entry name" value="SH3 DOMAIN-BINDING GLUTAMIC ACID-RICH-LIKE PROTEIN"/>
    <property type="match status" value="1"/>
</dbReference>
<gene>
    <name evidence="4" type="ORF">PPYR_09454</name>
</gene>
<dbReference type="PANTHER" id="PTHR12232:SF15">
    <property type="entry name" value="SH3 DOMAIN-BINDING GLUTAMIC ACID-RICH PROTEIN HOMOLOG"/>
    <property type="match status" value="1"/>
</dbReference>
<dbReference type="Gene3D" id="3.40.30.10">
    <property type="entry name" value="Glutaredoxin"/>
    <property type="match status" value="1"/>
</dbReference>
<reference evidence="4" key="3">
    <citation type="submission" date="2019-08" db="EMBL/GenBank/DDBJ databases">
        <authorList>
            <consortium name="Photinus pyralis genome working group"/>
            <person name="Fallon T.R."/>
            <person name="Sander Lower S.E."/>
            <person name="Weng J.-K."/>
        </authorList>
    </citation>
    <scope>NUCLEOTIDE SEQUENCE</scope>
    <source>
        <strain evidence="4">1611_PpyrPB1</strain>
        <tissue evidence="4">Whole body</tissue>
    </source>
</reference>
<evidence type="ECO:0000313" key="3">
    <source>
        <dbReference type="EMBL" id="JAV56349.1"/>
    </source>
</evidence>
<comment type="similarity">
    <text evidence="1">Belongs to the SH3BGR family.</text>
</comment>
<dbReference type="OrthoDB" id="9932926at2759"/>
<dbReference type="SUPFAM" id="SSF52833">
    <property type="entry name" value="Thioredoxin-like"/>
    <property type="match status" value="1"/>
</dbReference>
<dbReference type="Proteomes" id="UP000327044">
    <property type="component" value="Unassembled WGS sequence"/>
</dbReference>
<evidence type="ECO:0000256" key="2">
    <source>
        <dbReference type="SAM" id="MobiDB-lite"/>
    </source>
</evidence>
<feature type="compositionally biased region" description="Basic and acidic residues" evidence="2">
    <location>
        <begin position="174"/>
        <end position="214"/>
    </location>
</feature>
<feature type="compositionally biased region" description="Basic and acidic residues" evidence="2">
    <location>
        <begin position="222"/>
        <end position="249"/>
    </location>
</feature>
<dbReference type="GO" id="GO:0005737">
    <property type="term" value="C:cytoplasm"/>
    <property type="evidence" value="ECO:0007669"/>
    <property type="project" value="TreeGrafter"/>
</dbReference>